<dbReference type="Proteomes" id="UP000467334">
    <property type="component" value="Unassembled WGS sequence"/>
</dbReference>
<gene>
    <name evidence="3" type="ORF">DW668_17765</name>
    <name evidence="2" type="ORF">DW853_05375</name>
    <name evidence="1" type="ORF">F9958_01825</name>
</gene>
<evidence type="ECO:0000313" key="6">
    <source>
        <dbReference type="Proteomes" id="UP000467334"/>
    </source>
</evidence>
<dbReference type="InterPro" id="IPR029044">
    <property type="entry name" value="Nucleotide-diphossugar_trans"/>
</dbReference>
<dbReference type="RefSeq" id="WP_005655179.1">
    <property type="nucleotide sequence ID" value="NZ_CP081913.1"/>
</dbReference>
<dbReference type="Gene3D" id="3.90.550.20">
    <property type="match status" value="1"/>
</dbReference>
<dbReference type="EMBL" id="QRHJ01000089">
    <property type="protein sequence ID" value="RHF69626.1"/>
    <property type="molecule type" value="Genomic_DNA"/>
</dbReference>
<reference evidence="1 6" key="2">
    <citation type="journal article" date="2019" name="Nat. Med.">
        <title>A library of human gut bacterial isolates paired with longitudinal multiomics data enables mechanistic microbiome research.</title>
        <authorList>
            <person name="Poyet M."/>
            <person name="Groussin M."/>
            <person name="Gibbons S.M."/>
            <person name="Avila-Pacheco J."/>
            <person name="Jiang X."/>
            <person name="Kearney S.M."/>
            <person name="Perrotta A.R."/>
            <person name="Berdy B."/>
            <person name="Zhao S."/>
            <person name="Lieberman T.D."/>
            <person name="Swanson P.K."/>
            <person name="Smith M."/>
            <person name="Roesemann S."/>
            <person name="Alexander J.E."/>
            <person name="Rich S.A."/>
            <person name="Livny J."/>
            <person name="Vlamakis H."/>
            <person name="Clish C."/>
            <person name="Bullock K."/>
            <person name="Deik A."/>
            <person name="Scott J."/>
            <person name="Pierce K.A."/>
            <person name="Xavier R.J."/>
            <person name="Alm E.J."/>
        </authorList>
    </citation>
    <scope>NUCLEOTIDE SEQUENCE [LARGE SCALE GENOMIC DNA]</scope>
    <source>
        <strain evidence="1 6">BIOML-A6</strain>
    </source>
</reference>
<evidence type="ECO:0000313" key="4">
    <source>
        <dbReference type="Proteomes" id="UP000283762"/>
    </source>
</evidence>
<accession>A0A414PMB9</accession>
<evidence type="ECO:0000313" key="2">
    <source>
        <dbReference type="EMBL" id="RHC32079.1"/>
    </source>
</evidence>
<dbReference type="EMBL" id="WCLE01000002">
    <property type="protein sequence ID" value="KAB5316531.1"/>
    <property type="molecule type" value="Genomic_DNA"/>
</dbReference>
<proteinExistence type="predicted"/>
<dbReference type="Pfam" id="PF05704">
    <property type="entry name" value="Caps_synth"/>
    <property type="match status" value="1"/>
</dbReference>
<sequence>MKQKHNTFKRIFHRICEELKATYDVAQVISWKAALVTFRAKIDIQIMNRNGFKEPENVKNRLLYKHQIMLNFLEKKFSSYWNNYQYLNTMPECDEKMRNKIWVCWWQGLDNAPEIVKTCVESIKRNSGKYEVLIITDENYKQYVKFPDWLEEKRKHGIISKTIYSDLLRLNLLSTYGGIWIDSTFFCTGKSFEHYMQLPLWSIKRPDYLHCSIASGYFANYSLGCSYENRWAYAVIRDFLYNYWKHYDHLIDYLLTDYAIVLAQNHIKPLADLFMQIPPNNPYCDELWKVLGQPYDPNVWKLISKNTFLYKLTWKQYFPKEINGKPTFYGLLINGTLNQYKQEQTLQ</sequence>
<dbReference type="Proteomes" id="UP000283762">
    <property type="component" value="Unassembled WGS sequence"/>
</dbReference>
<evidence type="ECO:0000313" key="5">
    <source>
        <dbReference type="Proteomes" id="UP000285305"/>
    </source>
</evidence>
<reference evidence="4 5" key="1">
    <citation type="submission" date="2018-08" db="EMBL/GenBank/DDBJ databases">
        <title>A genome reference for cultivated species of the human gut microbiota.</title>
        <authorList>
            <person name="Zou Y."/>
            <person name="Xue W."/>
            <person name="Luo G."/>
        </authorList>
    </citation>
    <scope>NUCLEOTIDE SEQUENCE [LARGE SCALE GENOMIC DNA]</scope>
    <source>
        <strain evidence="3 4">AM25-16</strain>
        <strain evidence="2 5">AM36-9BH</strain>
    </source>
</reference>
<dbReference type="InterPro" id="IPR008441">
    <property type="entry name" value="AfumC-like_glycosyl_Trfase"/>
</dbReference>
<dbReference type="GO" id="GO:0016757">
    <property type="term" value="F:glycosyltransferase activity"/>
    <property type="evidence" value="ECO:0007669"/>
    <property type="project" value="InterPro"/>
</dbReference>
<evidence type="ECO:0000313" key="1">
    <source>
        <dbReference type="EMBL" id="KAB5316531.1"/>
    </source>
</evidence>
<dbReference type="GeneID" id="31797341"/>
<dbReference type="Proteomes" id="UP000285305">
    <property type="component" value="Unassembled WGS sequence"/>
</dbReference>
<organism evidence="3 4">
    <name type="scientific">Bacteroides stercoris</name>
    <dbReference type="NCBI Taxonomy" id="46506"/>
    <lineage>
        <taxon>Bacteria</taxon>
        <taxon>Pseudomonadati</taxon>
        <taxon>Bacteroidota</taxon>
        <taxon>Bacteroidia</taxon>
        <taxon>Bacteroidales</taxon>
        <taxon>Bacteroidaceae</taxon>
        <taxon>Bacteroides</taxon>
    </lineage>
</organism>
<dbReference type="SUPFAM" id="SSF53448">
    <property type="entry name" value="Nucleotide-diphospho-sugar transferases"/>
    <property type="match status" value="1"/>
</dbReference>
<protein>
    <submittedName>
        <fullName evidence="3">Polysaccharide biosynthesis protein</fullName>
    </submittedName>
</protein>
<name>A0A414PMB9_BACSE</name>
<dbReference type="AlphaFoldDB" id="A0A414PMB9"/>
<evidence type="ECO:0000313" key="3">
    <source>
        <dbReference type="EMBL" id="RHF69626.1"/>
    </source>
</evidence>
<comment type="caution">
    <text evidence="3">The sequence shown here is derived from an EMBL/GenBank/DDBJ whole genome shotgun (WGS) entry which is preliminary data.</text>
</comment>
<dbReference type="EMBL" id="QSHQ01000007">
    <property type="protein sequence ID" value="RHC32079.1"/>
    <property type="molecule type" value="Genomic_DNA"/>
</dbReference>